<dbReference type="AlphaFoldDB" id="A0AB74CZ02"/>
<dbReference type="EMBL" id="RKNM01000006">
    <property type="protein sequence ID" value="ROX56547.1"/>
    <property type="molecule type" value="Genomic_DNA"/>
</dbReference>
<evidence type="ECO:0000256" key="4">
    <source>
        <dbReference type="ARBA" id="ARBA00023136"/>
    </source>
</evidence>
<evidence type="ECO:0000313" key="6">
    <source>
        <dbReference type="EMBL" id="ROX56547.1"/>
    </source>
</evidence>
<evidence type="ECO:0000256" key="5">
    <source>
        <dbReference type="SAM" id="Phobius"/>
    </source>
</evidence>
<keyword evidence="2 5" id="KW-0812">Transmembrane</keyword>
<name>A0AB74CZ02_ENTFC</name>
<organism evidence="6 7">
    <name type="scientific">Enterococcus faecium</name>
    <name type="common">Streptococcus faecium</name>
    <dbReference type="NCBI Taxonomy" id="1352"/>
    <lineage>
        <taxon>Bacteria</taxon>
        <taxon>Bacillati</taxon>
        <taxon>Bacillota</taxon>
        <taxon>Bacilli</taxon>
        <taxon>Lactobacillales</taxon>
        <taxon>Enterococcaceae</taxon>
        <taxon>Enterococcus</taxon>
    </lineage>
</organism>
<dbReference type="InterPro" id="IPR035906">
    <property type="entry name" value="MetI-like_sf"/>
</dbReference>
<accession>A0AB74CZ02</accession>
<gene>
    <name evidence="6" type="ORF">EGW36_06080</name>
</gene>
<evidence type="ECO:0000256" key="2">
    <source>
        <dbReference type="ARBA" id="ARBA00022692"/>
    </source>
</evidence>
<dbReference type="RefSeq" id="WP_123837869.1">
    <property type="nucleotide sequence ID" value="NZ_RKNG01000005.1"/>
</dbReference>
<proteinExistence type="predicted"/>
<evidence type="ECO:0000256" key="3">
    <source>
        <dbReference type="ARBA" id="ARBA00022989"/>
    </source>
</evidence>
<protein>
    <submittedName>
        <fullName evidence="6">Sugar ABC transporter permease</fullName>
    </submittedName>
</protein>
<feature type="transmembrane region" description="Helical" evidence="5">
    <location>
        <begin position="27"/>
        <end position="52"/>
    </location>
</feature>
<comment type="subcellular location">
    <subcellularLocation>
        <location evidence="1">Membrane</location>
        <topology evidence="1">Multi-pass membrane protein</topology>
    </subcellularLocation>
</comment>
<dbReference type="Proteomes" id="UP000281752">
    <property type="component" value="Unassembled WGS sequence"/>
</dbReference>
<comment type="caution">
    <text evidence="6">The sequence shown here is derived from an EMBL/GenBank/DDBJ whole genome shotgun (WGS) entry which is preliminary data.</text>
</comment>
<keyword evidence="3 5" id="KW-1133">Transmembrane helix</keyword>
<evidence type="ECO:0000256" key="1">
    <source>
        <dbReference type="ARBA" id="ARBA00004141"/>
    </source>
</evidence>
<evidence type="ECO:0000313" key="7">
    <source>
        <dbReference type="Proteomes" id="UP000281752"/>
    </source>
</evidence>
<dbReference type="GO" id="GO:0016020">
    <property type="term" value="C:membrane"/>
    <property type="evidence" value="ECO:0007669"/>
    <property type="project" value="UniProtKB-SubCell"/>
</dbReference>
<sequence>MIFLLTGGRPTNSNFYGAGSTDLLVTWLYNLTVTTMDYNLASVIGILIFIYMQKFIYYRKKKVEFFTFSLFWLTDTPQD</sequence>
<keyword evidence="4 5" id="KW-0472">Membrane</keyword>
<reference evidence="6 7" key="1">
    <citation type="submission" date="2018-10" db="EMBL/GenBank/DDBJ databases">
        <title>Genotypes and phenotypes of Enterococci isolated from broiler chickens.</title>
        <authorList>
            <person name="Muhammad A.R."/>
            <person name="Diarra M.S."/>
        </authorList>
    </citation>
    <scope>NUCLEOTIDE SEQUENCE [LARGE SCALE GENOMIC DNA]</scope>
    <source>
        <strain evidence="6 7">P5 C A 35</strain>
    </source>
</reference>
<dbReference type="Gene3D" id="1.10.3720.10">
    <property type="entry name" value="MetI-like"/>
    <property type="match status" value="1"/>
</dbReference>